<dbReference type="OrthoDB" id="4548523at2"/>
<dbReference type="AlphaFoldDB" id="A0A0W8I5V1"/>
<keyword evidence="2" id="KW-1185">Reference proteome</keyword>
<gene>
    <name evidence="1" type="ORF">AVL62_02385</name>
</gene>
<reference evidence="1 2" key="1">
    <citation type="submission" date="2015-12" db="EMBL/GenBank/DDBJ databases">
        <title>Serinicoccus chungangenesis strain CD08_5 genome sequencing and assembly.</title>
        <authorList>
            <person name="Chander A.M."/>
            <person name="Kaur G."/>
            <person name="Nair G.R."/>
            <person name="Dhawan D.K."/>
            <person name="Kochhar R.K."/>
            <person name="Mayilraj S."/>
            <person name="Bhadada S.K."/>
        </authorList>
    </citation>
    <scope>NUCLEOTIDE SEQUENCE [LARGE SCALE GENOMIC DNA]</scope>
    <source>
        <strain evidence="1 2">CD08_5</strain>
    </source>
</reference>
<name>A0A0W8I5V1_9MICO</name>
<dbReference type="Proteomes" id="UP000054837">
    <property type="component" value="Unassembled WGS sequence"/>
</dbReference>
<evidence type="ECO:0008006" key="3">
    <source>
        <dbReference type="Google" id="ProtNLM"/>
    </source>
</evidence>
<comment type="caution">
    <text evidence="1">The sequence shown here is derived from an EMBL/GenBank/DDBJ whole genome shotgun (WGS) entry which is preliminary data.</text>
</comment>
<accession>A0A0W8I5V1</accession>
<organism evidence="1 2">
    <name type="scientific">Serinicoccus chungangensis</name>
    <dbReference type="NCBI Taxonomy" id="767452"/>
    <lineage>
        <taxon>Bacteria</taxon>
        <taxon>Bacillati</taxon>
        <taxon>Actinomycetota</taxon>
        <taxon>Actinomycetes</taxon>
        <taxon>Micrococcales</taxon>
        <taxon>Ornithinimicrobiaceae</taxon>
        <taxon>Serinicoccus</taxon>
    </lineage>
</organism>
<dbReference type="InterPro" id="IPR007061">
    <property type="entry name" value="MST-like"/>
</dbReference>
<dbReference type="SUPFAM" id="SSF109854">
    <property type="entry name" value="DinB/YfiT-like putative metalloenzymes"/>
    <property type="match status" value="1"/>
</dbReference>
<dbReference type="RefSeq" id="WP_058891654.1">
    <property type="nucleotide sequence ID" value="NZ_LQBL01000028.1"/>
</dbReference>
<proteinExistence type="predicted"/>
<dbReference type="Gene3D" id="1.20.120.450">
    <property type="entry name" value="dinb family like domain"/>
    <property type="match status" value="1"/>
</dbReference>
<sequence>MDEATDTLLRYLQAGRDAVVWKVEGLGEHDARRPLTPTGTSILGVVTHLTWVDCGYLGACLGRPFPEPEPWDLDDPATDPNADLVADPDQSLEQVLDLYRRAAAWSDATVAALDPGATGTVPWWPPERRHPSLHTLLVHLTTETHRHAGQLDILREGLDGRIGARPDLLNLAEDTDWSAHVARVQQAADRFR</sequence>
<dbReference type="STRING" id="767452.AVL62_02385"/>
<dbReference type="EMBL" id="LQBL01000028">
    <property type="protein sequence ID" value="KUG53645.1"/>
    <property type="molecule type" value="Genomic_DNA"/>
</dbReference>
<protein>
    <recommendedName>
        <fullName evidence="3">DinB-like domain-containing protein</fullName>
    </recommendedName>
</protein>
<evidence type="ECO:0000313" key="1">
    <source>
        <dbReference type="EMBL" id="KUG53645.1"/>
    </source>
</evidence>
<dbReference type="InterPro" id="IPR034660">
    <property type="entry name" value="DinB/YfiT-like"/>
</dbReference>
<dbReference type="Pfam" id="PF04978">
    <property type="entry name" value="MST"/>
    <property type="match status" value="1"/>
</dbReference>
<evidence type="ECO:0000313" key="2">
    <source>
        <dbReference type="Proteomes" id="UP000054837"/>
    </source>
</evidence>